<dbReference type="PANTHER" id="PTHR12919:SF20">
    <property type="entry name" value="SMALL RIBOSOMAL SUBUNIT PROTEIN BS16M"/>
    <property type="match status" value="1"/>
</dbReference>
<keyword evidence="6" id="KW-1185">Reference proteome</keyword>
<evidence type="ECO:0000256" key="3">
    <source>
        <dbReference type="HAMAP-Rule" id="MF_00385"/>
    </source>
</evidence>
<feature type="compositionally biased region" description="Basic and acidic residues" evidence="4">
    <location>
        <begin position="115"/>
        <end position="124"/>
    </location>
</feature>
<dbReference type="Proteomes" id="UP000231134">
    <property type="component" value="Unassembled WGS sequence"/>
</dbReference>
<dbReference type="EMBL" id="PGEX01000001">
    <property type="protein sequence ID" value="PJJ42087.1"/>
    <property type="molecule type" value="Genomic_DNA"/>
</dbReference>
<name>A0A2M9A900_9BACT</name>
<dbReference type="InterPro" id="IPR023803">
    <property type="entry name" value="Ribosomal_bS16_dom_sf"/>
</dbReference>
<dbReference type="HAMAP" id="MF_00385">
    <property type="entry name" value="Ribosomal_bS16"/>
    <property type="match status" value="1"/>
</dbReference>
<dbReference type="InterPro" id="IPR000307">
    <property type="entry name" value="Ribosomal_bS16"/>
</dbReference>
<evidence type="ECO:0000313" key="6">
    <source>
        <dbReference type="Proteomes" id="UP000231134"/>
    </source>
</evidence>
<evidence type="ECO:0000256" key="4">
    <source>
        <dbReference type="SAM" id="MobiDB-lite"/>
    </source>
</evidence>
<dbReference type="Pfam" id="PF00886">
    <property type="entry name" value="Ribosomal_S16"/>
    <property type="match status" value="1"/>
</dbReference>
<keyword evidence="1 3" id="KW-0689">Ribosomal protein</keyword>
<dbReference type="Gene3D" id="3.30.1320.10">
    <property type="match status" value="1"/>
</dbReference>
<dbReference type="GO" id="GO:0003735">
    <property type="term" value="F:structural constituent of ribosome"/>
    <property type="evidence" value="ECO:0007669"/>
    <property type="project" value="InterPro"/>
</dbReference>
<gene>
    <name evidence="3" type="primary">rpsP</name>
    <name evidence="5" type="ORF">BGX16_2103</name>
</gene>
<dbReference type="InterPro" id="IPR020592">
    <property type="entry name" value="Ribosomal_bS16_CS"/>
</dbReference>
<accession>A0A2M9A900</accession>
<reference evidence="5 6" key="1">
    <citation type="submission" date="2017-11" db="EMBL/GenBank/DDBJ databases">
        <title>Animal gut microbial communities from fecal samples from Wisconsin, USA.</title>
        <authorList>
            <person name="Neumann A."/>
        </authorList>
    </citation>
    <scope>NUCLEOTIDE SEQUENCE [LARGE SCALE GENOMIC DNA]</scope>
    <source>
        <strain evidence="5 6">UWS3</strain>
    </source>
</reference>
<evidence type="ECO:0000313" key="5">
    <source>
        <dbReference type="EMBL" id="PJJ42087.1"/>
    </source>
</evidence>
<proteinExistence type="inferred from homology"/>
<dbReference type="RefSeq" id="WP_100425977.1">
    <property type="nucleotide sequence ID" value="NZ_JAQXKX010000036.1"/>
</dbReference>
<dbReference type="GO" id="GO:0015935">
    <property type="term" value="C:small ribosomal subunit"/>
    <property type="evidence" value="ECO:0007669"/>
    <property type="project" value="TreeGrafter"/>
</dbReference>
<dbReference type="PANTHER" id="PTHR12919">
    <property type="entry name" value="30S RIBOSOMAL PROTEIN S16"/>
    <property type="match status" value="1"/>
</dbReference>
<dbReference type="SUPFAM" id="SSF54565">
    <property type="entry name" value="Ribosomal protein S16"/>
    <property type="match status" value="1"/>
</dbReference>
<keyword evidence="2 3" id="KW-0687">Ribonucleoprotein</keyword>
<dbReference type="OrthoDB" id="9807878at2"/>
<dbReference type="AlphaFoldDB" id="A0A2M9A900"/>
<feature type="region of interest" description="Disordered" evidence="4">
    <location>
        <begin position="93"/>
        <end position="133"/>
    </location>
</feature>
<dbReference type="GO" id="GO:0005737">
    <property type="term" value="C:cytoplasm"/>
    <property type="evidence" value="ECO:0007669"/>
    <property type="project" value="UniProtKB-ARBA"/>
</dbReference>
<comment type="similarity">
    <text evidence="3">Belongs to the bacterial ribosomal protein bS16 family.</text>
</comment>
<dbReference type="GO" id="GO:0006412">
    <property type="term" value="P:translation"/>
    <property type="evidence" value="ECO:0007669"/>
    <property type="project" value="UniProtKB-UniRule"/>
</dbReference>
<dbReference type="PROSITE" id="PS00732">
    <property type="entry name" value="RIBOSOMAL_S16"/>
    <property type="match status" value="1"/>
</dbReference>
<evidence type="ECO:0000256" key="2">
    <source>
        <dbReference type="ARBA" id="ARBA00023274"/>
    </source>
</evidence>
<dbReference type="NCBIfam" id="TIGR00002">
    <property type="entry name" value="S16"/>
    <property type="match status" value="1"/>
</dbReference>
<protein>
    <recommendedName>
        <fullName evidence="3">Small ribosomal subunit protein bS16</fullName>
    </recommendedName>
</protein>
<evidence type="ECO:0000256" key="1">
    <source>
        <dbReference type="ARBA" id="ARBA00022980"/>
    </source>
</evidence>
<organism evidence="5 6">
    <name type="scientific">Hallerella succinigenes</name>
    <dbReference type="NCBI Taxonomy" id="1896222"/>
    <lineage>
        <taxon>Bacteria</taxon>
        <taxon>Pseudomonadati</taxon>
        <taxon>Fibrobacterota</taxon>
        <taxon>Fibrobacteria</taxon>
        <taxon>Fibrobacterales</taxon>
        <taxon>Fibrobacteraceae</taxon>
        <taxon>Hallerella</taxon>
    </lineage>
</organism>
<feature type="compositionally biased region" description="Basic residues" evidence="4">
    <location>
        <begin position="103"/>
        <end position="114"/>
    </location>
</feature>
<comment type="caution">
    <text evidence="5">The sequence shown here is derived from an EMBL/GenBank/DDBJ whole genome shotgun (WGS) entry which is preliminary data.</text>
</comment>
<sequence length="133" mass="14717">MSTVIRLARFGKRHHSVYRAVVIDNRKARNDSFIEQVGFYDPNHKQPVIAFDQEKVLKWLKTGAQPSDTVASLLKKVGIMDLFHELKAGRSIEGKNATPRAAKEKKAKLGPKAKARLEAEKAAKEAPAADAQA</sequence>